<feature type="compositionally biased region" description="Pro residues" evidence="1">
    <location>
        <begin position="209"/>
        <end position="219"/>
    </location>
</feature>
<organism evidence="2 3">
    <name type="scientific">Edaphochlamys debaryana</name>
    <dbReference type="NCBI Taxonomy" id="47281"/>
    <lineage>
        <taxon>Eukaryota</taxon>
        <taxon>Viridiplantae</taxon>
        <taxon>Chlorophyta</taxon>
        <taxon>core chlorophytes</taxon>
        <taxon>Chlorophyceae</taxon>
        <taxon>CS clade</taxon>
        <taxon>Chlamydomonadales</taxon>
        <taxon>Chlamydomonadales incertae sedis</taxon>
        <taxon>Edaphochlamys</taxon>
    </lineage>
</organism>
<dbReference type="PANTHER" id="PTHR34144:SF7">
    <property type="entry name" value="EXPORT PROTEIN (CAP59), PUTATIVE (AFU_ORTHOLOGUE AFUA_7G05020)-RELATED"/>
    <property type="match status" value="1"/>
</dbReference>
<feature type="compositionally biased region" description="Pro residues" evidence="1">
    <location>
        <begin position="320"/>
        <end position="338"/>
    </location>
</feature>
<feature type="compositionally biased region" description="Polar residues" evidence="1">
    <location>
        <begin position="493"/>
        <end position="508"/>
    </location>
</feature>
<feature type="region of interest" description="Disordered" evidence="1">
    <location>
        <begin position="187"/>
        <end position="220"/>
    </location>
</feature>
<feature type="region of interest" description="Disordered" evidence="1">
    <location>
        <begin position="318"/>
        <end position="341"/>
    </location>
</feature>
<dbReference type="Pfam" id="PF11735">
    <property type="entry name" value="CAP59_mtransfer"/>
    <property type="match status" value="2"/>
</dbReference>
<feature type="compositionally biased region" description="Basic residues" evidence="1">
    <location>
        <begin position="457"/>
        <end position="479"/>
    </location>
</feature>
<proteinExistence type="predicted"/>
<comment type="caution">
    <text evidence="2">The sequence shown here is derived from an EMBL/GenBank/DDBJ whole genome shotgun (WGS) entry which is preliminary data.</text>
</comment>
<dbReference type="Proteomes" id="UP000612055">
    <property type="component" value="Unassembled WGS sequence"/>
</dbReference>
<name>A0A835XFN8_9CHLO</name>
<dbReference type="EMBL" id="JAEHOE010000185">
    <property type="protein sequence ID" value="KAG2483213.1"/>
    <property type="molecule type" value="Genomic_DNA"/>
</dbReference>
<dbReference type="InterPro" id="IPR021047">
    <property type="entry name" value="Mannosyltransferase_CMT1"/>
</dbReference>
<keyword evidence="3" id="KW-1185">Reference proteome</keyword>
<dbReference type="AlphaFoldDB" id="A0A835XFN8"/>
<feature type="compositionally biased region" description="Pro residues" evidence="1">
    <location>
        <begin position="480"/>
        <end position="490"/>
    </location>
</feature>
<evidence type="ECO:0000313" key="2">
    <source>
        <dbReference type="EMBL" id="KAG2483213.1"/>
    </source>
</evidence>
<protein>
    <submittedName>
        <fullName evidence="2">Uncharacterized protein</fullName>
    </submittedName>
</protein>
<accession>A0A835XFN8</accession>
<sequence>MLPPAPPNLQALASALPPPVRALLPAAVQLVAVMRAQGPSVECWHDPTLPTANETWWMPAPASNVTEEGWPRVLISANLRDVELLMPFWNLELLRMVAMLQHGYATRAEADPDSASVAVSVYESGSGDSTPIWLDLLTTLLDVMAVPRVVVARGKLRRADKQHRVEFLAQVRNRLLDQVLLAPIPRLDTTAQPPPRQKADTPWNQTGINPPPPQPPPPEYVDVDFRPDRLLFLNDIYTCAPDMLRLLQLNMATEADVTCGLDFIRRGDDVARRRLLQAEGSGDRAEARMEELRQANEVKTLLHRGRQLAEAARKLSALPLGPPPQQASQPSSPPPPVPLAVSSTLRSAAKELTNTLVAQRSAAQGRRWIGKRPYIVYDSWVVRDIRGDMMSNDAPVASNHGPSAFRLAMGLPIVTYCCWNGAVVFRADPFLPPPVPELWQTGRHLQQATVNNPRPPRVPRRPAKARPPRRPRRPRKPRHPAPPPPPPRPPRQITHNPAPTSAEQSSAKVQRAVAVTTNNKKAHIKNRRNKGKRVVQRKVVFNITIDATAASTLADKRSAGYPQLRFRHGMPLECDASECGLLCDDLHRLGYGKFMLDPSVRLSYLPFHDVGLHHDWLYGAPMLKWGELSLGNITVKRSPDQLREMARVLHKLWTAAKSANLSPPDISEVHKRGVDPAISCSSAPDTSGKPFALLKSCFHEVWSQLAKRVRTAPVPAPVQAVNATNTTTPASQVPGDGGFGTVTTHMQVKCMDLVPGKDQAEHPHWVDLLPPNRTAIYLAYRLPLEPADEGAAERNSMCALIPGYKEVPGADMSGGDLALAQGPYQAALFCNSQVSCTAINDDGWLKANTSSQISRPGRCLWIKQTDGK</sequence>
<dbReference type="OrthoDB" id="262547at2759"/>
<reference evidence="2" key="1">
    <citation type="journal article" date="2020" name="bioRxiv">
        <title>Comparative genomics of Chlamydomonas.</title>
        <authorList>
            <person name="Craig R.J."/>
            <person name="Hasan A.R."/>
            <person name="Ness R.W."/>
            <person name="Keightley P.D."/>
        </authorList>
    </citation>
    <scope>NUCLEOTIDE SEQUENCE</scope>
    <source>
        <strain evidence="2">CCAP 11/70</strain>
    </source>
</reference>
<evidence type="ECO:0000313" key="3">
    <source>
        <dbReference type="Proteomes" id="UP000612055"/>
    </source>
</evidence>
<feature type="region of interest" description="Disordered" evidence="1">
    <location>
        <begin position="447"/>
        <end position="510"/>
    </location>
</feature>
<dbReference type="PANTHER" id="PTHR34144">
    <property type="entry name" value="CHROMOSOME 8, WHOLE GENOME SHOTGUN SEQUENCE"/>
    <property type="match status" value="1"/>
</dbReference>
<gene>
    <name evidence="2" type="ORF">HYH03_017911</name>
</gene>
<evidence type="ECO:0000256" key="1">
    <source>
        <dbReference type="SAM" id="MobiDB-lite"/>
    </source>
</evidence>